<comment type="caution">
    <text evidence="1">The sequence shown here is derived from an EMBL/GenBank/DDBJ whole genome shotgun (WGS) entry which is preliminary data.</text>
</comment>
<organism evidence="1 2">
    <name type="scientific">Bacillus thuringiensis T01-328</name>
    <dbReference type="NCBI Taxonomy" id="1324966"/>
    <lineage>
        <taxon>Bacteria</taxon>
        <taxon>Bacillati</taxon>
        <taxon>Bacillota</taxon>
        <taxon>Bacilli</taxon>
        <taxon>Bacillales</taxon>
        <taxon>Bacillaceae</taxon>
        <taxon>Bacillus</taxon>
        <taxon>Bacillus cereus group</taxon>
    </lineage>
</organism>
<name>A0AAN4HJV3_BACTU</name>
<dbReference type="EMBL" id="ARXZ02000004">
    <property type="protein sequence ID" value="ERI01017.1"/>
    <property type="molecule type" value="Genomic_DNA"/>
</dbReference>
<protein>
    <submittedName>
        <fullName evidence="1">Uncharacterized protein</fullName>
    </submittedName>
</protein>
<proteinExistence type="predicted"/>
<sequence length="130" mass="14966">METKFGFKKNDIIEYAGEKFEILEVNMFGDGGTVAEWHVGIRGYINTNFRFSAYGEDAKLVLKAKDISNPIGVIKSLKSFTNEDCSLFEDCSYRLYQGEKGEKYIFDNNTKKIILNDLQIRENFKPVELI</sequence>
<gene>
    <name evidence="1" type="ORF">BTCBT_002572</name>
</gene>
<accession>A0AAN4HJV3</accession>
<dbReference type="AlphaFoldDB" id="A0AAN4HJV3"/>
<dbReference type="RefSeq" id="WP_000448251.1">
    <property type="nucleotide sequence ID" value="NZ_ARXZ02000004.1"/>
</dbReference>
<dbReference type="Proteomes" id="UP000013487">
    <property type="component" value="Unassembled WGS sequence"/>
</dbReference>
<evidence type="ECO:0000313" key="2">
    <source>
        <dbReference type="Proteomes" id="UP000013487"/>
    </source>
</evidence>
<evidence type="ECO:0000313" key="1">
    <source>
        <dbReference type="EMBL" id="ERI01017.1"/>
    </source>
</evidence>
<reference evidence="1 2" key="1">
    <citation type="journal article" date="2013" name="Genome Announc.">
        <title>Draft Genome Sequence of Bacillus thuringiensis var. thuringiensis Strain T01-328, a Brazilian Isolate That Produces a Soluble Pesticide Protein, Cry1Ia.</title>
        <authorList>
            <person name="Varani A.M."/>
            <person name="Lemos M.V."/>
            <person name="Fernandes C.C."/>
            <person name="Lemos E.G."/>
            <person name="Alves E.C."/>
            <person name="Desiderio J.A."/>
        </authorList>
    </citation>
    <scope>NUCLEOTIDE SEQUENCE [LARGE SCALE GENOMIC DNA]</scope>
    <source>
        <strain evidence="1 2">T01-328</strain>
    </source>
</reference>